<evidence type="ECO:0000313" key="1">
    <source>
        <dbReference type="EMBL" id="SBS65056.1"/>
    </source>
</evidence>
<accession>A0A1C3IUE9</accession>
<dbReference type="GeneID" id="94234669"/>
<organism evidence="1 2">
    <name type="scientific">Vibrio atlanticus</name>
    <dbReference type="NCBI Taxonomy" id="693153"/>
    <lineage>
        <taxon>Bacteria</taxon>
        <taxon>Pseudomonadati</taxon>
        <taxon>Pseudomonadota</taxon>
        <taxon>Gammaproteobacteria</taxon>
        <taxon>Vibrionales</taxon>
        <taxon>Vibrionaceae</taxon>
        <taxon>Vibrio</taxon>
    </lineage>
</organism>
<dbReference type="Proteomes" id="UP000092876">
    <property type="component" value="Unassembled WGS sequence"/>
</dbReference>
<protein>
    <submittedName>
        <fullName evidence="1">Uncharacterized protein</fullName>
    </submittedName>
</protein>
<name>A0A1C3IUE9_9VIBR</name>
<proteinExistence type="predicted"/>
<dbReference type="AlphaFoldDB" id="A0A1C3IUE9"/>
<dbReference type="RefSeq" id="WP_065679388.1">
    <property type="nucleotide sequence ID" value="NZ_AP025461.1"/>
</dbReference>
<reference evidence="2" key="1">
    <citation type="submission" date="2016-06" db="EMBL/GenBank/DDBJ databases">
        <authorList>
            <person name="Rodrigo-Torres Lidia"/>
            <person name="Arahal R.David."/>
        </authorList>
    </citation>
    <scope>NUCLEOTIDE SEQUENCE [LARGE SCALE GENOMIC DNA]</scope>
    <source>
        <strain evidence="2">CECT 7223</strain>
    </source>
</reference>
<gene>
    <name evidence="1" type="ORF">VAT7223_02491</name>
</gene>
<dbReference type="EMBL" id="FLQP01000033">
    <property type="protein sequence ID" value="SBS65056.1"/>
    <property type="molecule type" value="Genomic_DNA"/>
</dbReference>
<evidence type="ECO:0000313" key="2">
    <source>
        <dbReference type="Proteomes" id="UP000092876"/>
    </source>
</evidence>
<sequence length="127" mass="14508">MVEVSVITLKLEVKRPVVEIMKALTDSLHAMKLFHEIIVYIIKMAFDYLLVRPNKYAKIHFLKASFHDKSAADGNIHGESDLVLSMAFRNCMRTFHLMNTHINAPLTRHKNAQKKAGHGIIKTQIDV</sequence>